<dbReference type="Proteomes" id="UP000002494">
    <property type="component" value="Chromosome 6"/>
</dbReference>
<dbReference type="AGR" id="RGD:15003512"/>
<keyword evidence="5" id="KW-1185">Reference proteome</keyword>
<dbReference type="HOGENOM" id="CLU_041451_2_1_1"/>
<dbReference type="SMR" id="Q7TP85"/>
<dbReference type="PaxDb" id="10116-ENSRNOP00000034774"/>
<feature type="domain" description="Peptidase M24" evidence="2">
    <location>
        <begin position="34"/>
        <end position="169"/>
    </location>
</feature>
<dbReference type="EMBL" id="AY325158">
    <property type="protein sequence ID" value="AAP92559.1"/>
    <property type="molecule type" value="mRNA"/>
</dbReference>
<proteinExistence type="evidence at transcript level"/>
<dbReference type="SUPFAM" id="SSF46785">
    <property type="entry name" value="Winged helix' DNA-binding domain"/>
    <property type="match status" value="1"/>
</dbReference>
<dbReference type="InterPro" id="IPR036390">
    <property type="entry name" value="WH_DNA-bd_sf"/>
</dbReference>
<dbReference type="MEROPS" id="M24.973"/>
<dbReference type="RGD" id="15003512">
    <property type="gene designation" value="AABR07065265.1"/>
</dbReference>
<dbReference type="Gene3D" id="1.10.10.10">
    <property type="entry name" value="Winged helix-like DNA-binding domain superfamily/Winged helix DNA-binding domain"/>
    <property type="match status" value="1"/>
</dbReference>
<dbReference type="OrthoDB" id="5876363at2759"/>
<dbReference type="PANTHER" id="PTHR10804:SF11">
    <property type="entry name" value="PROLIFERATION-ASSOCIATED PROTEIN 2G4"/>
    <property type="match status" value="1"/>
</dbReference>
<accession>Q7TP85</accession>
<evidence type="ECO:0000313" key="5">
    <source>
        <dbReference type="Proteomes" id="UP000002494"/>
    </source>
</evidence>
<reference evidence="4" key="3">
    <citation type="submission" date="2025-05" db="UniProtKB">
        <authorList>
            <consortium name="Ensembl"/>
        </authorList>
    </citation>
    <scope>IDENTIFICATION</scope>
    <source>
        <strain evidence="4">Brown Norway</strain>
    </source>
</reference>
<organism evidence="3">
    <name type="scientific">Rattus norvegicus</name>
    <name type="common">Rat</name>
    <dbReference type="NCBI Taxonomy" id="10116"/>
    <lineage>
        <taxon>Eukaryota</taxon>
        <taxon>Metazoa</taxon>
        <taxon>Chordata</taxon>
        <taxon>Craniata</taxon>
        <taxon>Vertebrata</taxon>
        <taxon>Euteleostomi</taxon>
        <taxon>Mammalia</taxon>
        <taxon>Eutheria</taxon>
        <taxon>Euarchontoglires</taxon>
        <taxon>Glires</taxon>
        <taxon>Rodentia</taxon>
        <taxon>Myomorpha</taxon>
        <taxon>Muroidea</taxon>
        <taxon>Muridae</taxon>
        <taxon>Murinae</taxon>
        <taxon>Rattus</taxon>
    </lineage>
</organism>
<dbReference type="Gene3D" id="3.90.230.10">
    <property type="entry name" value="Creatinase/methionine aminopeptidase superfamily"/>
    <property type="match status" value="1"/>
</dbReference>
<dbReference type="GeneTree" id="ENSGT00940000154281"/>
<dbReference type="InterPro" id="IPR036005">
    <property type="entry name" value="Creatinase/aminopeptidase-like"/>
</dbReference>
<comment type="similarity">
    <text evidence="1">Belongs to the peptidase M24 family.</text>
</comment>
<dbReference type="CDD" id="cd01089">
    <property type="entry name" value="PA2G4-like"/>
    <property type="match status" value="1"/>
</dbReference>
<dbReference type="Ensembl" id="ENSRNOT00000032968.4">
    <property type="protein sequence ID" value="ENSRNOP00000034774.2"/>
    <property type="gene ID" value="ENSRNOG00000021751.4"/>
</dbReference>
<evidence type="ECO:0000313" key="3">
    <source>
        <dbReference type="EMBL" id="AAP92559.1"/>
    </source>
</evidence>
<gene>
    <name evidence="4 6" type="primary">AABR07065265.1</name>
</gene>
<evidence type="ECO:0000259" key="2">
    <source>
        <dbReference type="Pfam" id="PF00557"/>
    </source>
</evidence>
<dbReference type="InterPro" id="IPR000994">
    <property type="entry name" value="Pept_M24"/>
</dbReference>
<protein>
    <submittedName>
        <fullName evidence="3">Ab1-334</fullName>
    </submittedName>
</protein>
<dbReference type="AlphaFoldDB" id="Q7TP85"/>
<dbReference type="Pfam" id="PF00557">
    <property type="entry name" value="Peptidase_M24"/>
    <property type="match status" value="1"/>
</dbReference>
<reference evidence="3" key="1">
    <citation type="submission" date="2003-06" db="EMBL/GenBank/DDBJ databases">
        <title>Liver regeneration after PH.</title>
        <authorList>
            <person name="Xu C.S."/>
            <person name="Li W.Q."/>
            <person name="Li Y.C."/>
            <person name="Yang K.J."/>
            <person name="Yan H.M."/>
            <person name="Chang C.F."/>
            <person name="Zhao L.F."/>
            <person name="Ma H."/>
            <person name="Wang L."/>
            <person name="Wang S.F."/>
            <person name="Han H.P."/>
            <person name="Wang G.P."/>
            <person name="Chai L.Q."/>
            <person name="Yuan J.Y."/>
            <person name="Shi J.B."/>
            <person name="Rahman S."/>
            <person name="Wang Q.N."/>
            <person name="Zhang J.B."/>
        </authorList>
    </citation>
    <scope>NUCLEOTIDE SEQUENCE</scope>
</reference>
<sequence>MSGKDERPDSGEQTTPEDLVLTQYKMGLDIANPVLRSLVEASNSGVSVLSSCEKGDIMIMEETGKILKKKEMKNGIAFPTSISINNCSDQDYILKEGDLVKIDLRVHVDGFIVNVAHIFAIYVAQGTQVTGWKVDVIKATDLCAKAALRLVKPGKQNTQVTEAWNKVAHLFNCTPTAGVLSYQLKQHVIDGEKTITQNPMDQQKDHEKAEFERDPTKQYGLKMKTSSAIFSEVERRFDALQFTGRAFEDEKKARMGIVDCAKHQLLQPFNVLCEKEGGTKIFIGGDMETKFRAETEGMAIQSLLHLEIQPIYIQPPNLDNIDDAKKCMLTGA</sequence>
<dbReference type="InterPro" id="IPR036388">
    <property type="entry name" value="WH-like_DNA-bd_sf"/>
</dbReference>
<evidence type="ECO:0000256" key="1">
    <source>
        <dbReference type="ARBA" id="ARBA00007319"/>
    </source>
</evidence>
<name>Q7TP85_RAT</name>
<dbReference type="PANTHER" id="PTHR10804">
    <property type="entry name" value="PROTEASE FAMILY M24 METHIONYL AMINOPEPTIDASE, AMINOPEPTIDASE P"/>
    <property type="match status" value="1"/>
</dbReference>
<dbReference type="FunFam" id="1.10.10.10:FF:000029">
    <property type="entry name" value="Proliferation-associated 2G4, a"/>
    <property type="match status" value="1"/>
</dbReference>
<evidence type="ECO:0000313" key="4">
    <source>
        <dbReference type="Ensembl" id="ENSRNOP00000034774.2"/>
    </source>
</evidence>
<reference evidence="4 5" key="2">
    <citation type="journal article" date="2004" name="Nature">
        <title>Genome sequence of the Brown Norway rat yields insights into mammalian evolution.</title>
        <authorList>
            <consortium name="Rat Genome Sequencing Project Consortium"/>
            <person name="Gibbs R.A."/>
            <person name="Weinstock G.M."/>
            <person name="Metzker M.L."/>
            <person name="Muzny D.M."/>
            <person name="Sodergren E.J."/>
            <person name="Scherer S."/>
            <person name="Scott G."/>
            <person name="Steffen D."/>
            <person name="Worley K.C."/>
            <person name="Burch P.E."/>
            <person name="Okwuonu G."/>
            <person name="Hines S."/>
            <person name="Lewis L."/>
            <person name="Deramo C."/>
            <person name="Delgado O."/>
            <person name="Dugan-Rocha S."/>
            <person name="Miner G."/>
            <person name="Morgan M."/>
            <person name="Hawes A."/>
            <person name="Gill R."/>
            <person name="Holt R.A."/>
            <person name="Adams M.D."/>
            <person name="Amanatides P.G."/>
            <person name="Baden-Tillson H."/>
            <person name="Barnstead M."/>
            <person name="Chin S."/>
            <person name="Evans C.A."/>
            <person name="Ferriera S."/>
            <person name="Fosler C."/>
            <person name="Glodek A."/>
            <person name="Gu Z."/>
            <person name="Jennings D."/>
            <person name="Kraft C.L."/>
            <person name="Nguyen T."/>
            <person name="Pfannkoch C.M."/>
            <person name="Sitter C."/>
            <person name="Sutton G.G."/>
            <person name="Venter J.C."/>
            <person name="Woodage T."/>
            <person name="Smith D."/>
            <person name="Lee H.-M."/>
            <person name="Gustafson E."/>
            <person name="Cahill P."/>
            <person name="Kana A."/>
            <person name="Doucette-Stamm L."/>
            <person name="Weinstock K."/>
            <person name="Fechtel K."/>
            <person name="Weiss R.B."/>
            <person name="Dunn D.M."/>
            <person name="Green E.D."/>
            <person name="Blakesley R.W."/>
            <person name="Bouffard G.G."/>
            <person name="De Jong P.J."/>
            <person name="Osoegawa K."/>
            <person name="Zhu B."/>
            <person name="Marra M."/>
            <person name="Schein J."/>
            <person name="Bosdet I."/>
            <person name="Fjell C."/>
            <person name="Jones S."/>
            <person name="Krzywinski M."/>
            <person name="Mathewson C."/>
            <person name="Siddiqui A."/>
            <person name="Wye N."/>
            <person name="McPherson J."/>
            <person name="Zhao S."/>
            <person name="Fraser C.M."/>
            <person name="Shetty J."/>
            <person name="Shatsman S."/>
            <person name="Geer K."/>
            <person name="Chen Y."/>
            <person name="Abramzon S."/>
            <person name="Nierman W.C."/>
            <person name="Havlak P.H."/>
            <person name="Chen R."/>
            <person name="Durbin K.J."/>
            <person name="Egan A."/>
            <person name="Ren Y."/>
            <person name="Song X.-Z."/>
            <person name="Li B."/>
            <person name="Liu Y."/>
            <person name="Qin X."/>
            <person name="Cawley S."/>
            <person name="Cooney A.J."/>
            <person name="D'Souza L.M."/>
            <person name="Martin K."/>
            <person name="Wu J.Q."/>
            <person name="Gonzalez-Garay M.L."/>
            <person name="Jackson A.R."/>
            <person name="Kalafus K.J."/>
            <person name="McLeod M.P."/>
            <person name="Milosavljevic A."/>
            <person name="Virk D."/>
            <person name="Volkov A."/>
            <person name="Wheeler D.A."/>
            <person name="Zhang Z."/>
            <person name="Bailey J.A."/>
            <person name="Eichler E.E."/>
            <person name="Tuzun E."/>
            <person name="Birney E."/>
            <person name="Mongin E."/>
            <person name="Ureta-Vidal A."/>
            <person name="Woodwark C."/>
            <person name="Zdobnov E."/>
            <person name="Bork P."/>
            <person name="Suyama M."/>
            <person name="Torrents D."/>
            <person name="Alexandersson M."/>
            <person name="Trask B.J."/>
            <person name="Young J.M."/>
            <person name="Huang H."/>
            <person name="Wang H."/>
            <person name="Xing H."/>
            <person name="Daniels S."/>
            <person name="Gietzen D."/>
            <person name="Schmidt J."/>
            <person name="Stevens K."/>
            <person name="Vitt U."/>
            <person name="Wingrove J."/>
            <person name="Camara F."/>
            <person name="Mar Alba M."/>
            <person name="Abril J.F."/>
            <person name="Guigo R."/>
            <person name="Smit A."/>
            <person name="Dubchak I."/>
            <person name="Rubin E.M."/>
            <person name="Couronne O."/>
            <person name="Poliakov A."/>
            <person name="Huebner N."/>
            <person name="Ganten D."/>
            <person name="Goesele C."/>
            <person name="Hummel O."/>
            <person name="Kreitler T."/>
            <person name="Lee Y.-A."/>
            <person name="Monti J."/>
            <person name="Schulz H."/>
            <person name="Zimdahl H."/>
            <person name="Himmelbauer H."/>
            <person name="Lehrach H."/>
            <person name="Jacob H.J."/>
            <person name="Bromberg S."/>
            <person name="Gullings-Handley J."/>
            <person name="Jensen-Seaman M.I."/>
            <person name="Kwitek A.E."/>
            <person name="Lazar J."/>
            <person name="Pasko D."/>
            <person name="Tonellato P.J."/>
            <person name="Twigger S."/>
            <person name="Ponting C.P."/>
            <person name="Duarte J.M."/>
            <person name="Rice S."/>
            <person name="Goodstadt L."/>
            <person name="Beatson S.A."/>
            <person name="Emes R.D."/>
            <person name="Winter E.E."/>
            <person name="Webber C."/>
            <person name="Brandt P."/>
            <person name="Nyakatura G."/>
            <person name="Adetobi M."/>
            <person name="Chiaromonte F."/>
            <person name="Elnitski L."/>
            <person name="Eswara P."/>
            <person name="Hardison R.C."/>
            <person name="Hou M."/>
            <person name="Kolbe D."/>
            <person name="Makova K."/>
            <person name="Miller W."/>
            <person name="Nekrutenko A."/>
            <person name="Riemer C."/>
            <person name="Schwartz S."/>
            <person name="Taylor J."/>
            <person name="Yang S."/>
            <person name="Zhang Y."/>
            <person name="Lindpaintner K."/>
            <person name="Andrews T.D."/>
            <person name="Caccamo M."/>
            <person name="Clamp M."/>
            <person name="Clarke L."/>
            <person name="Curwen V."/>
            <person name="Durbin R.M."/>
            <person name="Eyras E."/>
            <person name="Searle S.M."/>
            <person name="Cooper G.M."/>
            <person name="Batzoglou S."/>
            <person name="Brudno M."/>
            <person name="Sidow A."/>
            <person name="Stone E.A."/>
            <person name="Payseur B.A."/>
            <person name="Bourque G."/>
            <person name="Lopez-Otin C."/>
            <person name="Puente X.S."/>
            <person name="Chakrabarti K."/>
            <person name="Chatterji S."/>
            <person name="Dewey C."/>
            <person name="Pachter L."/>
            <person name="Bray N."/>
            <person name="Yap V.B."/>
            <person name="Caspi A."/>
            <person name="Tesler G."/>
            <person name="Pevzner P.A."/>
            <person name="Haussler D."/>
            <person name="Roskin K.M."/>
            <person name="Baertsch R."/>
            <person name="Clawson H."/>
            <person name="Furey T.S."/>
            <person name="Hinrichs A.S."/>
            <person name="Karolchik D."/>
            <person name="Kent W.J."/>
            <person name="Rosenbloom K.R."/>
            <person name="Trumbower H."/>
            <person name="Weirauch M."/>
            <person name="Cooper D.N."/>
            <person name="Stenson P.D."/>
            <person name="Ma B."/>
            <person name="Brent M."/>
            <person name="Arumugam M."/>
            <person name="Shteynberg D."/>
            <person name="Copley R.R."/>
            <person name="Taylor M.S."/>
            <person name="Riethman H."/>
            <person name="Mudunuri U."/>
            <person name="Peterson J."/>
            <person name="Guyer M."/>
            <person name="Felsenfeld A."/>
            <person name="Old S."/>
            <person name="Mockrin S."/>
            <person name="Collins F.S."/>
        </authorList>
    </citation>
    <scope>NUCLEOTIDE SEQUENCE [LARGE SCALE GENOMIC DNA]</scope>
    <source>
        <strain evidence="4 5">Brown Norway</strain>
    </source>
</reference>
<dbReference type="SUPFAM" id="SSF55920">
    <property type="entry name" value="Creatinase/aminopeptidase"/>
    <property type="match status" value="1"/>
</dbReference>
<dbReference type="STRING" id="10116.ENSRNOP00000034774"/>
<evidence type="ECO:0000313" key="6">
    <source>
        <dbReference type="RGD" id="15003512"/>
    </source>
</evidence>
<dbReference type="eggNOG" id="KOG2776">
    <property type="taxonomic scope" value="Eukaryota"/>
</dbReference>
<dbReference type="InterPro" id="IPR047113">
    <property type="entry name" value="PA2G4/ARX1"/>
</dbReference>